<reference evidence="2" key="1">
    <citation type="submission" date="2021-01" db="EMBL/GenBank/DDBJ databases">
        <title>Whole genome shotgun sequence of Virgisporangium aliadipatigenens NBRC 105644.</title>
        <authorList>
            <person name="Komaki H."/>
            <person name="Tamura T."/>
        </authorList>
    </citation>
    <scope>NUCLEOTIDE SEQUENCE</scope>
    <source>
        <strain evidence="2">NBRC 105644</strain>
    </source>
</reference>
<organism evidence="2 3">
    <name type="scientific">Virgisporangium aliadipatigenens</name>
    <dbReference type="NCBI Taxonomy" id="741659"/>
    <lineage>
        <taxon>Bacteria</taxon>
        <taxon>Bacillati</taxon>
        <taxon>Actinomycetota</taxon>
        <taxon>Actinomycetes</taxon>
        <taxon>Micromonosporales</taxon>
        <taxon>Micromonosporaceae</taxon>
        <taxon>Virgisporangium</taxon>
    </lineage>
</organism>
<keyword evidence="1" id="KW-0812">Transmembrane</keyword>
<dbReference type="EMBL" id="BOPF01000001">
    <property type="protein sequence ID" value="GIJ43121.1"/>
    <property type="molecule type" value="Genomic_DNA"/>
</dbReference>
<evidence type="ECO:0000313" key="3">
    <source>
        <dbReference type="Proteomes" id="UP000619260"/>
    </source>
</evidence>
<evidence type="ECO:0000256" key="1">
    <source>
        <dbReference type="SAM" id="Phobius"/>
    </source>
</evidence>
<gene>
    <name evidence="2" type="ORF">Val02_00070</name>
</gene>
<evidence type="ECO:0000313" key="2">
    <source>
        <dbReference type="EMBL" id="GIJ43121.1"/>
    </source>
</evidence>
<dbReference type="AlphaFoldDB" id="A0A8J4DMT6"/>
<feature type="transmembrane region" description="Helical" evidence="1">
    <location>
        <begin position="100"/>
        <end position="120"/>
    </location>
</feature>
<feature type="transmembrane region" description="Helical" evidence="1">
    <location>
        <begin position="74"/>
        <end position="94"/>
    </location>
</feature>
<dbReference type="RefSeq" id="WP_203896728.1">
    <property type="nucleotide sequence ID" value="NZ_BOPF01000001.1"/>
</dbReference>
<comment type="caution">
    <text evidence="2">The sequence shown here is derived from an EMBL/GenBank/DDBJ whole genome shotgun (WGS) entry which is preliminary data.</text>
</comment>
<sequence length="132" mass="13735">MERPPPPVFAAVTLLSVLGGLTLLAIVLDLMASAAGVVTEPQGGPTTWSPLFGLSLLALWVARGLWRGRRGFQVMAVLGSLFLLCLGLSPLAYASEIGLVWLYAVVPVGAGIAVAVLVTAPPASRAWFRRGA</sequence>
<protein>
    <submittedName>
        <fullName evidence="2">Uncharacterized protein</fullName>
    </submittedName>
</protein>
<accession>A0A8J4DMT6</accession>
<feature type="transmembrane region" description="Helical" evidence="1">
    <location>
        <begin position="46"/>
        <end position="62"/>
    </location>
</feature>
<keyword evidence="3" id="KW-1185">Reference proteome</keyword>
<keyword evidence="1" id="KW-0472">Membrane</keyword>
<proteinExistence type="predicted"/>
<name>A0A8J4DMT6_9ACTN</name>
<keyword evidence="1" id="KW-1133">Transmembrane helix</keyword>
<dbReference type="Proteomes" id="UP000619260">
    <property type="component" value="Unassembled WGS sequence"/>
</dbReference>